<evidence type="ECO:0000313" key="3">
    <source>
        <dbReference type="Proteomes" id="UP000001861"/>
    </source>
</evidence>
<protein>
    <submittedName>
        <fullName evidence="2">Uncharacterized protein</fullName>
    </submittedName>
</protein>
<gene>
    <name evidence="2" type="ORF">CC1G_00602</name>
</gene>
<dbReference type="KEGG" id="cci:CC1G_00602"/>
<feature type="region of interest" description="Disordered" evidence="1">
    <location>
        <begin position="302"/>
        <end position="323"/>
    </location>
</feature>
<evidence type="ECO:0000256" key="1">
    <source>
        <dbReference type="SAM" id="MobiDB-lite"/>
    </source>
</evidence>
<proteinExistence type="predicted"/>
<dbReference type="VEuPathDB" id="FungiDB:CC1G_00602"/>
<accession>A8N3T1</accession>
<dbReference type="STRING" id="240176.A8N3T1"/>
<sequence>MSEQPASASAPSEEYKAMMKSFLDLQVTVDAAIARKEDLEAKIKAPNTGASTKASLRADLNATVRTLNVDRMKLGRIKKQLVKFPEGTALVERLKEEKEHAAKEAVDTGKEEENIDKGQGKRPLPDDPAEEGAKKRRVGDKEKPGAQESLNPNPPVNGGSDSESDSETETVKKPRMADRWYKLTSEQRRRLLKKYTAAVQNLLRSKFSRLPPTVLRTWARREQTFFTELGFFNRFLAMWAFVKKGDSVMRCHYHEINDHSCKVNDIAAHEGKTKNSFKVTGVPFESITKPLFDPVSQPAAKGLKLDRRRSDYPNSSDEEDSTDARPVYRTIDDLYRLCRVRNGRRILHCGCDLEEALFGFFIWKKFVNIQSRSRTETEEPFEKPLDPRTRHYLYVIFNSFGLKVDDLYTYDENGKKRTQQDILSAIIRSIKAAFAPRIQEEQRVAEEEKRKASRSAPQYWEIDDSKERDMFNFDDDDEEAFKRMIADLD</sequence>
<name>A8N3T1_COPC7</name>
<keyword evidence="3" id="KW-1185">Reference proteome</keyword>
<evidence type="ECO:0000313" key="2">
    <source>
        <dbReference type="EMBL" id="EAU92383.1"/>
    </source>
</evidence>
<dbReference type="AlphaFoldDB" id="A8N3T1"/>
<comment type="caution">
    <text evidence="2">The sequence shown here is derived from an EMBL/GenBank/DDBJ whole genome shotgun (WGS) entry which is preliminary data.</text>
</comment>
<dbReference type="RefSeq" id="XP_001829423.1">
    <property type="nucleotide sequence ID" value="XM_001829371.1"/>
</dbReference>
<dbReference type="InParanoid" id="A8N3T1"/>
<reference evidence="2 3" key="1">
    <citation type="journal article" date="2010" name="Proc. Natl. Acad. Sci. U.S.A.">
        <title>Insights into evolution of multicellular fungi from the assembled chromosomes of the mushroom Coprinopsis cinerea (Coprinus cinereus).</title>
        <authorList>
            <person name="Stajich J.E."/>
            <person name="Wilke S.K."/>
            <person name="Ahren D."/>
            <person name="Au C.H."/>
            <person name="Birren B.W."/>
            <person name="Borodovsky M."/>
            <person name="Burns C."/>
            <person name="Canback B."/>
            <person name="Casselton L.A."/>
            <person name="Cheng C.K."/>
            <person name="Deng J."/>
            <person name="Dietrich F.S."/>
            <person name="Fargo D.C."/>
            <person name="Farman M.L."/>
            <person name="Gathman A.C."/>
            <person name="Goldberg J."/>
            <person name="Guigo R."/>
            <person name="Hoegger P.J."/>
            <person name="Hooker J.B."/>
            <person name="Huggins A."/>
            <person name="James T.Y."/>
            <person name="Kamada T."/>
            <person name="Kilaru S."/>
            <person name="Kodira C."/>
            <person name="Kues U."/>
            <person name="Kupfer D."/>
            <person name="Kwan H.S."/>
            <person name="Lomsadze A."/>
            <person name="Li W."/>
            <person name="Lilly W.W."/>
            <person name="Ma L.J."/>
            <person name="Mackey A.J."/>
            <person name="Manning G."/>
            <person name="Martin F."/>
            <person name="Muraguchi H."/>
            <person name="Natvig D.O."/>
            <person name="Palmerini H."/>
            <person name="Ramesh M.A."/>
            <person name="Rehmeyer C.J."/>
            <person name="Roe B.A."/>
            <person name="Shenoy N."/>
            <person name="Stanke M."/>
            <person name="Ter-Hovhannisyan V."/>
            <person name="Tunlid A."/>
            <person name="Velagapudi R."/>
            <person name="Vision T.J."/>
            <person name="Zeng Q."/>
            <person name="Zolan M.E."/>
            <person name="Pukkila P.J."/>
        </authorList>
    </citation>
    <scope>NUCLEOTIDE SEQUENCE [LARGE SCALE GENOMIC DNA]</scope>
    <source>
        <strain evidence="3">Okayama-7 / 130 / ATCC MYA-4618 / FGSC 9003</strain>
    </source>
</reference>
<dbReference type="OrthoDB" id="3062477at2759"/>
<feature type="compositionally biased region" description="Basic and acidic residues" evidence="1">
    <location>
        <begin position="100"/>
        <end position="125"/>
    </location>
</feature>
<feature type="region of interest" description="Disordered" evidence="1">
    <location>
        <begin position="100"/>
        <end position="174"/>
    </location>
</feature>
<organism evidence="2 3">
    <name type="scientific">Coprinopsis cinerea (strain Okayama-7 / 130 / ATCC MYA-4618 / FGSC 9003)</name>
    <name type="common">Inky cap fungus</name>
    <name type="synonym">Hormographiella aspergillata</name>
    <dbReference type="NCBI Taxonomy" id="240176"/>
    <lineage>
        <taxon>Eukaryota</taxon>
        <taxon>Fungi</taxon>
        <taxon>Dikarya</taxon>
        <taxon>Basidiomycota</taxon>
        <taxon>Agaricomycotina</taxon>
        <taxon>Agaricomycetes</taxon>
        <taxon>Agaricomycetidae</taxon>
        <taxon>Agaricales</taxon>
        <taxon>Agaricineae</taxon>
        <taxon>Psathyrellaceae</taxon>
        <taxon>Coprinopsis</taxon>
    </lineage>
</organism>
<dbReference type="EMBL" id="AACS02000001">
    <property type="protein sequence ID" value="EAU92383.1"/>
    <property type="molecule type" value="Genomic_DNA"/>
</dbReference>
<dbReference type="Proteomes" id="UP000001861">
    <property type="component" value="Unassembled WGS sequence"/>
</dbReference>
<dbReference type="GeneID" id="6005852"/>